<dbReference type="InterPro" id="IPR005804">
    <property type="entry name" value="FA_desaturase_dom"/>
</dbReference>
<keyword evidence="1" id="KW-1133">Transmembrane helix</keyword>
<dbReference type="AlphaFoldDB" id="A0A0C1L459"/>
<dbReference type="RefSeq" id="WP_039138853.1">
    <property type="nucleotide sequence ID" value="NZ_JSVC01000009.1"/>
</dbReference>
<protein>
    <submittedName>
        <fullName evidence="3">Fatty acid desaturase</fullName>
    </submittedName>
</protein>
<keyword evidence="1" id="KW-0812">Transmembrane</keyword>
<feature type="transmembrane region" description="Helical" evidence="1">
    <location>
        <begin position="63"/>
        <end position="86"/>
    </location>
</feature>
<organism evidence="3 4">
    <name type="scientific">Flavihumibacter solisilvae</name>
    <dbReference type="NCBI Taxonomy" id="1349421"/>
    <lineage>
        <taxon>Bacteria</taxon>
        <taxon>Pseudomonadati</taxon>
        <taxon>Bacteroidota</taxon>
        <taxon>Chitinophagia</taxon>
        <taxon>Chitinophagales</taxon>
        <taxon>Chitinophagaceae</taxon>
        <taxon>Flavihumibacter</taxon>
    </lineage>
</organism>
<dbReference type="Pfam" id="PF00487">
    <property type="entry name" value="FA_desaturase"/>
    <property type="match status" value="1"/>
</dbReference>
<accession>A0A0C1L459</accession>
<feature type="transmembrane region" description="Helical" evidence="1">
    <location>
        <begin position="161"/>
        <end position="177"/>
    </location>
</feature>
<dbReference type="OrthoDB" id="104711at2"/>
<dbReference type="Proteomes" id="UP000031408">
    <property type="component" value="Unassembled WGS sequence"/>
</dbReference>
<evidence type="ECO:0000259" key="2">
    <source>
        <dbReference type="Pfam" id="PF00487"/>
    </source>
</evidence>
<reference evidence="3 4" key="1">
    <citation type="submission" date="2014-11" db="EMBL/GenBank/DDBJ databases">
        <title>Genome sequence of Flavihumibacter solisilvae 3-3.</title>
        <authorList>
            <person name="Zhou G."/>
            <person name="Li M."/>
            <person name="Wang G."/>
        </authorList>
    </citation>
    <scope>NUCLEOTIDE SEQUENCE [LARGE SCALE GENOMIC DNA]</scope>
    <source>
        <strain evidence="3 4">3-3</strain>
    </source>
</reference>
<dbReference type="EMBL" id="JSVC01000009">
    <property type="protein sequence ID" value="KIC94867.1"/>
    <property type="molecule type" value="Genomic_DNA"/>
</dbReference>
<keyword evidence="1" id="KW-0472">Membrane</keyword>
<comment type="caution">
    <text evidence="3">The sequence shown here is derived from an EMBL/GenBank/DDBJ whole genome shotgun (WGS) entry which is preliminary data.</text>
</comment>
<proteinExistence type="predicted"/>
<feature type="transmembrane region" description="Helical" evidence="1">
    <location>
        <begin position="230"/>
        <end position="254"/>
    </location>
</feature>
<dbReference type="CDD" id="cd03506">
    <property type="entry name" value="Delta6-FADS-like"/>
    <property type="match status" value="1"/>
</dbReference>
<dbReference type="GO" id="GO:0016717">
    <property type="term" value="F:oxidoreductase activity, acting on paired donors, with oxidation of a pair of donors resulting in the reduction of molecular oxygen to two molecules of water"/>
    <property type="evidence" value="ECO:0007669"/>
    <property type="project" value="TreeGrafter"/>
</dbReference>
<dbReference type="GO" id="GO:0008610">
    <property type="term" value="P:lipid biosynthetic process"/>
    <property type="evidence" value="ECO:0007669"/>
    <property type="project" value="UniProtKB-ARBA"/>
</dbReference>
<evidence type="ECO:0000313" key="4">
    <source>
        <dbReference type="Proteomes" id="UP000031408"/>
    </source>
</evidence>
<dbReference type="InterPro" id="IPR012171">
    <property type="entry name" value="Fatty_acid_desaturase"/>
</dbReference>
<evidence type="ECO:0000313" key="3">
    <source>
        <dbReference type="EMBL" id="KIC94867.1"/>
    </source>
</evidence>
<dbReference type="GO" id="GO:0016020">
    <property type="term" value="C:membrane"/>
    <property type="evidence" value="ECO:0007669"/>
    <property type="project" value="TreeGrafter"/>
</dbReference>
<gene>
    <name evidence="3" type="ORF">OI18_08080</name>
</gene>
<evidence type="ECO:0000256" key="1">
    <source>
        <dbReference type="SAM" id="Phobius"/>
    </source>
</evidence>
<dbReference type="STRING" id="1349421.OI18_08080"/>
<sequence length="362" mass="41630">MGKISFNNKNATFFKSLTEETDSYFSSQKLLKTGNWRLYAKTVILIFSAVSIYLLVLVKPMPILYTTVLGLALGFICACIGFNVMHDANHGSYSSKKWINETLGLTLNALGGNSFIWKYKHNVIHHTYTNVDGMDDDIAKSPFIRMCETQRWVPAHQYQHFYTPFLYAVSSAFWVLFQDFEKYFRPKLNNVSIAEKMPLKDHLIFWVSKLLYVLFYLLIPAMLIGWLPCVVFFIALHIGLGFTLAIVFQLAHVVDITHFEFMIPGEAKRIDDEWAIHQLKTTANFSPSNPVITWLAGGLNYQVEHHLFPRVSHIHYPMLSKIVRSKCQEFGLPYHSIPTLGKAVTAHFRYLKIMGNKPSIIY</sequence>
<dbReference type="PIRSF" id="PIRSF015921">
    <property type="entry name" value="FA_sphinglp_des"/>
    <property type="match status" value="1"/>
</dbReference>
<keyword evidence="4" id="KW-1185">Reference proteome</keyword>
<dbReference type="PANTHER" id="PTHR19353">
    <property type="entry name" value="FATTY ACID DESATURASE 2"/>
    <property type="match status" value="1"/>
</dbReference>
<name>A0A0C1L459_9BACT</name>
<dbReference type="PANTHER" id="PTHR19353:SF19">
    <property type="entry name" value="DELTA(5) FATTY ACID DESATURASE C-RELATED"/>
    <property type="match status" value="1"/>
</dbReference>
<feature type="transmembrane region" description="Helical" evidence="1">
    <location>
        <begin position="38"/>
        <end position="57"/>
    </location>
</feature>
<feature type="domain" description="Fatty acid desaturase" evidence="2">
    <location>
        <begin position="67"/>
        <end position="337"/>
    </location>
</feature>
<feature type="transmembrane region" description="Helical" evidence="1">
    <location>
        <begin position="203"/>
        <end position="224"/>
    </location>
</feature>